<dbReference type="InterPro" id="IPR038727">
    <property type="entry name" value="NadR/Ttd14_AAA_dom"/>
</dbReference>
<dbReference type="InterPro" id="IPR033469">
    <property type="entry name" value="CYTH-like_dom_sf"/>
</dbReference>
<dbReference type="Gene3D" id="2.40.320.10">
    <property type="entry name" value="Hypothetical Protein Pfu-838710-001"/>
    <property type="match status" value="1"/>
</dbReference>
<reference evidence="2" key="1">
    <citation type="submission" date="2017-11" db="EMBL/GenBank/DDBJ databases">
        <title>The sensing device of the deep-sea amphipod.</title>
        <authorList>
            <person name="Kobayashi H."/>
            <person name="Nagahama T."/>
            <person name="Arai W."/>
            <person name="Sasagawa Y."/>
            <person name="Umeda M."/>
            <person name="Hayashi T."/>
            <person name="Nikaido I."/>
            <person name="Watanabe H."/>
            <person name="Oguri K."/>
            <person name="Kitazato H."/>
            <person name="Fujioka K."/>
            <person name="Kido Y."/>
            <person name="Takami H."/>
        </authorList>
    </citation>
    <scope>NUCLEOTIDE SEQUENCE</scope>
    <source>
        <tissue evidence="2">Whole body</tissue>
    </source>
</reference>
<dbReference type="GO" id="GO:0035091">
    <property type="term" value="F:phosphatidylinositol binding"/>
    <property type="evidence" value="ECO:0007669"/>
    <property type="project" value="TreeGrafter"/>
</dbReference>
<protein>
    <submittedName>
        <fullName evidence="2">TRPL translocation defect protein 14 isoform X3</fullName>
    </submittedName>
</protein>
<dbReference type="Gene3D" id="3.40.50.300">
    <property type="entry name" value="P-loop containing nucleotide triphosphate hydrolases"/>
    <property type="match status" value="1"/>
</dbReference>
<dbReference type="PANTHER" id="PTHR34932">
    <property type="entry name" value="TRPL TRANSLOCATION DEFECT PROTEIN 14"/>
    <property type="match status" value="1"/>
</dbReference>
<evidence type="ECO:0000259" key="1">
    <source>
        <dbReference type="Pfam" id="PF13521"/>
    </source>
</evidence>
<dbReference type="Pfam" id="PF13521">
    <property type="entry name" value="AAA_28"/>
    <property type="match status" value="1"/>
</dbReference>
<evidence type="ECO:0000313" key="2">
    <source>
        <dbReference type="EMBL" id="LAC26430.1"/>
    </source>
</evidence>
<proteinExistence type="evidence at transcript level"/>
<dbReference type="AlphaFoldDB" id="A0A6A7G682"/>
<feature type="domain" description="NadR/Ttd14 AAA" evidence="1">
    <location>
        <begin position="18"/>
        <end position="199"/>
    </location>
</feature>
<accession>A0A6A7G682</accession>
<dbReference type="SUPFAM" id="SSF52540">
    <property type="entry name" value="P-loop containing nucleoside triphosphate hydrolases"/>
    <property type="match status" value="1"/>
</dbReference>
<dbReference type="PANTHER" id="PTHR34932:SF1">
    <property type="entry name" value="TRPL TRANSLOCATION DEFECT PROTEIN 14"/>
    <property type="match status" value="1"/>
</dbReference>
<dbReference type="SUPFAM" id="SSF55154">
    <property type="entry name" value="CYTH-like phosphatases"/>
    <property type="match status" value="1"/>
</dbReference>
<organism evidence="2">
    <name type="scientific">Hirondellea gigas</name>
    <dbReference type="NCBI Taxonomy" id="1518452"/>
    <lineage>
        <taxon>Eukaryota</taxon>
        <taxon>Metazoa</taxon>
        <taxon>Ecdysozoa</taxon>
        <taxon>Arthropoda</taxon>
        <taxon>Crustacea</taxon>
        <taxon>Multicrustacea</taxon>
        <taxon>Malacostraca</taxon>
        <taxon>Eumalacostraca</taxon>
        <taxon>Peracarida</taxon>
        <taxon>Amphipoda</taxon>
        <taxon>Amphilochidea</taxon>
        <taxon>Lysianassida</taxon>
        <taxon>Lysianassidira</taxon>
        <taxon>Lysianassoidea</taxon>
        <taxon>Lysianassidae</taxon>
        <taxon>Hirondellea</taxon>
    </lineage>
</organism>
<dbReference type="GO" id="GO:0070300">
    <property type="term" value="F:phosphatidic acid binding"/>
    <property type="evidence" value="ECO:0007669"/>
    <property type="project" value="TreeGrafter"/>
</dbReference>
<dbReference type="InterPro" id="IPR027417">
    <property type="entry name" value="P-loop_NTPase"/>
</dbReference>
<dbReference type="InterPro" id="IPR053227">
    <property type="entry name" value="TRPL-trafficking_regulator"/>
</dbReference>
<sequence length="414" mass="47023">MEDQKNYQNSHTSPPIFRLVLTGGPCGGKTTSSSVISERFQALGWRVFTVPEAATVLLSGGINFYNLTPDQVYNFQTNLLKVMMCLEDAFVDLARKSGQKSLVICDRGAMDCSAYIDQETWQAIVDENGWTTVGLRDSRYDCVVHLVSAADGAPKFYTTHDGSVRTETPELARELDCKIQNAWIGHPYLSIINNDTDFKKKIDRVIHTIANFVGETVPIAGLTKRKFLVENSPDNFPAGIKYQDYDVEHNYLVTSDKTQARLRKRGQFGTYAYTWTVRFPERHGQSLQLRRKITGREYITVRGSQCDSRRNTVCKKRRSFIYKNQYYELDTYTSCQPGLMLLEAYIPANADVNLPPFLGVVREVTKEKEYSMYNLALKDHPKTIAEITASQYRGADIPPNEPRMVDTAGYFDLK</sequence>
<name>A0A6A7G682_9CRUS</name>
<dbReference type="GO" id="GO:0005525">
    <property type="term" value="F:GTP binding"/>
    <property type="evidence" value="ECO:0007669"/>
    <property type="project" value="TreeGrafter"/>
</dbReference>
<dbReference type="EMBL" id="IACT01007312">
    <property type="protein sequence ID" value="LAC26430.1"/>
    <property type="molecule type" value="mRNA"/>
</dbReference>